<keyword evidence="7" id="KW-0663">Pyridoxal phosphate</keyword>
<evidence type="ECO:0000256" key="7">
    <source>
        <dbReference type="ARBA" id="ARBA00022898"/>
    </source>
</evidence>
<reference evidence="12" key="1">
    <citation type="journal article" date="2022" name="Toxins">
        <title>Genomic Analysis of Sphingopyxis sp. USTB-05 for Biodegrading Cyanobacterial Hepatotoxins.</title>
        <authorList>
            <person name="Liu C."/>
            <person name="Xu Q."/>
            <person name="Zhao Z."/>
            <person name="Zhang H."/>
            <person name="Liu X."/>
            <person name="Yin C."/>
            <person name="Liu Y."/>
            <person name="Yan H."/>
        </authorList>
    </citation>
    <scope>NUCLEOTIDE SEQUENCE</scope>
    <source>
        <strain evidence="12">NBD5</strain>
    </source>
</reference>
<name>A0ABY4X4R1_9SPHN</name>
<comment type="catalytic activity">
    <reaction evidence="10">
        <text>(sulfur carrier)-H + L-cysteine = (sulfur carrier)-SH + L-alanine</text>
        <dbReference type="Rhea" id="RHEA:43892"/>
        <dbReference type="Rhea" id="RHEA-COMP:14737"/>
        <dbReference type="Rhea" id="RHEA-COMP:14739"/>
        <dbReference type="ChEBI" id="CHEBI:29917"/>
        <dbReference type="ChEBI" id="CHEBI:35235"/>
        <dbReference type="ChEBI" id="CHEBI:57972"/>
        <dbReference type="ChEBI" id="CHEBI:64428"/>
        <dbReference type="EC" id="2.8.1.7"/>
    </reaction>
</comment>
<dbReference type="Gene3D" id="3.90.1150.10">
    <property type="entry name" value="Aspartate Aminotransferase, domain 1"/>
    <property type="match status" value="1"/>
</dbReference>
<evidence type="ECO:0000256" key="10">
    <source>
        <dbReference type="ARBA" id="ARBA00050776"/>
    </source>
</evidence>
<organism evidence="12 13">
    <name type="scientific">Sphingomonas morindae</name>
    <dbReference type="NCBI Taxonomy" id="1541170"/>
    <lineage>
        <taxon>Bacteria</taxon>
        <taxon>Pseudomonadati</taxon>
        <taxon>Pseudomonadota</taxon>
        <taxon>Alphaproteobacteria</taxon>
        <taxon>Sphingomonadales</taxon>
        <taxon>Sphingomonadaceae</taxon>
        <taxon>Sphingomonas</taxon>
    </lineage>
</organism>
<accession>A0ABY4X4R1</accession>
<gene>
    <name evidence="12" type="ORF">LHA26_11205</name>
</gene>
<comment type="cofactor">
    <cofactor evidence="1">
        <name>pyridoxal 5'-phosphate</name>
        <dbReference type="ChEBI" id="CHEBI:597326"/>
    </cofactor>
</comment>
<evidence type="ECO:0000256" key="3">
    <source>
        <dbReference type="ARBA" id="ARBA00006490"/>
    </source>
</evidence>
<dbReference type="Gene3D" id="3.40.640.10">
    <property type="entry name" value="Type I PLP-dependent aspartate aminotransferase-like (Major domain)"/>
    <property type="match status" value="1"/>
</dbReference>
<dbReference type="Proteomes" id="UP001056937">
    <property type="component" value="Chromosome 1"/>
</dbReference>
<dbReference type="SUPFAM" id="SSF53383">
    <property type="entry name" value="PLP-dependent transferases"/>
    <property type="match status" value="1"/>
</dbReference>
<keyword evidence="6" id="KW-0479">Metal-binding</keyword>
<dbReference type="InterPro" id="IPR015424">
    <property type="entry name" value="PyrdxlP-dep_Trfase"/>
</dbReference>
<sequence>MGLRIYLDHAATTPLRPVAREALLATAERWANPSSPHAEGRAARAALEQARARLADRLGWRGAILFTSGASEGLATVFDRAFAGQHLISAVEHDAVRRAARAPVIVPVERDGRVGALGLALALERGGERPLVAIQHVNSETGVLQPLDIIEEAVRAAGGLWLCDATQSVGKLALPAGADFIAFSAHKFGGPPGVGALLVRDLATLAPTGGQEQGYRSGTENGPGIAAMAAALDEGDAWMERAAELRAQCDGAIEAAGGEIVARAGPRIPTIAAYRMPGVAAAAQLIHFDLAGFAVSAGSACSSGTLRTSPVLAAMGFDNMAAGEVIRISFGRTTRREEVWRFAESWRRIAEEARARAA</sequence>
<proteinExistence type="inferred from homology"/>
<evidence type="ECO:0000313" key="12">
    <source>
        <dbReference type="EMBL" id="USI71887.1"/>
    </source>
</evidence>
<keyword evidence="5" id="KW-0808">Transferase</keyword>
<dbReference type="RefSeq" id="WP_252165697.1">
    <property type="nucleotide sequence ID" value="NZ_CP084930.1"/>
</dbReference>
<dbReference type="PANTHER" id="PTHR11601:SF34">
    <property type="entry name" value="CYSTEINE DESULFURASE"/>
    <property type="match status" value="1"/>
</dbReference>
<protein>
    <recommendedName>
        <fullName evidence="4">Cysteine desulfurase</fullName>
    </recommendedName>
</protein>
<evidence type="ECO:0000256" key="1">
    <source>
        <dbReference type="ARBA" id="ARBA00001933"/>
    </source>
</evidence>
<comment type="function">
    <text evidence="2">Catalyzes the removal of elemental sulfur atoms from cysteine to produce alanine. Seems to participate in the biosynthesis of the nitrogenase metalloclusters by providing the inorganic sulfur required for the Fe-S core formation.</text>
</comment>
<dbReference type="EMBL" id="CP084930">
    <property type="protein sequence ID" value="USI71887.1"/>
    <property type="molecule type" value="Genomic_DNA"/>
</dbReference>
<dbReference type="InterPro" id="IPR016454">
    <property type="entry name" value="Cysteine_dSase"/>
</dbReference>
<dbReference type="Pfam" id="PF00266">
    <property type="entry name" value="Aminotran_5"/>
    <property type="match status" value="1"/>
</dbReference>
<evidence type="ECO:0000256" key="2">
    <source>
        <dbReference type="ARBA" id="ARBA00003120"/>
    </source>
</evidence>
<dbReference type="PIRSF" id="PIRSF005572">
    <property type="entry name" value="NifS"/>
    <property type="match status" value="1"/>
</dbReference>
<dbReference type="PANTHER" id="PTHR11601">
    <property type="entry name" value="CYSTEINE DESULFURYLASE FAMILY MEMBER"/>
    <property type="match status" value="1"/>
</dbReference>
<evidence type="ECO:0000256" key="5">
    <source>
        <dbReference type="ARBA" id="ARBA00022679"/>
    </source>
</evidence>
<evidence type="ECO:0000259" key="11">
    <source>
        <dbReference type="Pfam" id="PF00266"/>
    </source>
</evidence>
<evidence type="ECO:0000256" key="8">
    <source>
        <dbReference type="ARBA" id="ARBA00023004"/>
    </source>
</evidence>
<dbReference type="InterPro" id="IPR015421">
    <property type="entry name" value="PyrdxlP-dep_Trfase_major"/>
</dbReference>
<evidence type="ECO:0000313" key="13">
    <source>
        <dbReference type="Proteomes" id="UP001056937"/>
    </source>
</evidence>
<feature type="domain" description="Aminotransferase class V" evidence="11">
    <location>
        <begin position="5"/>
        <end position="342"/>
    </location>
</feature>
<keyword evidence="9" id="KW-0411">Iron-sulfur</keyword>
<dbReference type="Gene3D" id="1.10.260.50">
    <property type="match status" value="1"/>
</dbReference>
<evidence type="ECO:0000256" key="9">
    <source>
        <dbReference type="ARBA" id="ARBA00023014"/>
    </source>
</evidence>
<dbReference type="InterPro" id="IPR015422">
    <property type="entry name" value="PyrdxlP-dep_Trfase_small"/>
</dbReference>
<dbReference type="InterPro" id="IPR000192">
    <property type="entry name" value="Aminotrans_V_dom"/>
</dbReference>
<keyword evidence="13" id="KW-1185">Reference proteome</keyword>
<keyword evidence="8" id="KW-0408">Iron</keyword>
<evidence type="ECO:0000256" key="4">
    <source>
        <dbReference type="ARBA" id="ARBA00013558"/>
    </source>
</evidence>
<evidence type="ECO:0000256" key="6">
    <source>
        <dbReference type="ARBA" id="ARBA00022723"/>
    </source>
</evidence>
<comment type="similarity">
    <text evidence="3">Belongs to the class-V pyridoxal-phosphate-dependent aminotransferase family. NifS/IscS subfamily.</text>
</comment>